<accession>A0A8T2EKL1</accession>
<evidence type="ECO:0000313" key="2">
    <source>
        <dbReference type="Proteomes" id="UP000694240"/>
    </source>
</evidence>
<reference evidence="1 2" key="1">
    <citation type="submission" date="2020-12" db="EMBL/GenBank/DDBJ databases">
        <title>Concerted genomic and epigenomic changes stabilize Arabidopsis allopolyploids.</title>
        <authorList>
            <person name="Chen Z."/>
        </authorList>
    </citation>
    <scope>NUCLEOTIDE SEQUENCE [LARGE SCALE GENOMIC DNA]</scope>
    <source>
        <strain evidence="1">Allo738</strain>
        <tissue evidence="1">Leaf</tissue>
    </source>
</reference>
<evidence type="ECO:0000313" key="1">
    <source>
        <dbReference type="EMBL" id="KAG7623886.1"/>
    </source>
</evidence>
<sequence>MSHKCNFHKREWDKILQMEDIGWNSVHVQSYFLRVLHNVADL</sequence>
<proteinExistence type="predicted"/>
<gene>
    <name evidence="1" type="ORF">ISN45_At03g003060</name>
</gene>
<protein>
    <submittedName>
        <fullName evidence="1">Uncharacterized protein</fullName>
    </submittedName>
</protein>
<dbReference type="Proteomes" id="UP000694240">
    <property type="component" value="Chromosome 3"/>
</dbReference>
<comment type="caution">
    <text evidence="1">The sequence shown here is derived from an EMBL/GenBank/DDBJ whole genome shotgun (WGS) entry which is preliminary data.</text>
</comment>
<dbReference type="AlphaFoldDB" id="A0A8T2EKL1"/>
<name>A0A8T2EKL1_9BRAS</name>
<dbReference type="EMBL" id="JAEFBK010000003">
    <property type="protein sequence ID" value="KAG7623886.1"/>
    <property type="molecule type" value="Genomic_DNA"/>
</dbReference>
<organism evidence="1 2">
    <name type="scientific">Arabidopsis thaliana x Arabidopsis arenosa</name>
    <dbReference type="NCBI Taxonomy" id="1240361"/>
    <lineage>
        <taxon>Eukaryota</taxon>
        <taxon>Viridiplantae</taxon>
        <taxon>Streptophyta</taxon>
        <taxon>Embryophyta</taxon>
        <taxon>Tracheophyta</taxon>
        <taxon>Spermatophyta</taxon>
        <taxon>Magnoliopsida</taxon>
        <taxon>eudicotyledons</taxon>
        <taxon>Gunneridae</taxon>
        <taxon>Pentapetalae</taxon>
        <taxon>rosids</taxon>
        <taxon>malvids</taxon>
        <taxon>Brassicales</taxon>
        <taxon>Brassicaceae</taxon>
        <taxon>Camelineae</taxon>
        <taxon>Arabidopsis</taxon>
    </lineage>
</organism>
<keyword evidence="2" id="KW-1185">Reference proteome</keyword>